<keyword evidence="1" id="KW-0472">Membrane</keyword>
<accession>A0ABP8PRI5</accession>
<feature type="transmembrane region" description="Helical" evidence="1">
    <location>
        <begin position="38"/>
        <end position="56"/>
    </location>
</feature>
<dbReference type="RefSeq" id="WP_345188689.1">
    <property type="nucleotide sequence ID" value="NZ_BAABGP010000024.1"/>
</dbReference>
<evidence type="ECO:0000313" key="2">
    <source>
        <dbReference type="EMBL" id="GAA4491125.1"/>
    </source>
</evidence>
<evidence type="ECO:0000256" key="1">
    <source>
        <dbReference type="SAM" id="Phobius"/>
    </source>
</evidence>
<feature type="transmembrane region" description="Helical" evidence="1">
    <location>
        <begin position="747"/>
        <end position="767"/>
    </location>
</feature>
<dbReference type="EMBL" id="BAABGP010000024">
    <property type="protein sequence ID" value="GAA4491125.1"/>
    <property type="molecule type" value="Genomic_DNA"/>
</dbReference>
<keyword evidence="3" id="KW-1185">Reference proteome</keyword>
<name>A0ABP8PRI5_9MICO</name>
<comment type="caution">
    <text evidence="2">The sequence shown here is derived from an EMBL/GenBank/DDBJ whole genome shotgun (WGS) entry which is preliminary data.</text>
</comment>
<evidence type="ECO:0008006" key="4">
    <source>
        <dbReference type="Google" id="ProtNLM"/>
    </source>
</evidence>
<sequence length="782" mass="79990">MSRRAQAAVETGRKLWWGIARHHPHTGGRPRGRGGSRALVAVGVAVAAFVTAVAIAPEASAVSSSGPGVQGTYGHIGASVAPGVGNVYCIDSSLDIPFGRGVVTDTVVSSLPARPGVSRAVDADRDAVRGVNFIVSTWGSTGDPVTAAAVGIATMSFLKTGGFDTAASYVGRDDVIRLARSMYDQARAVAAAAAGATAPSGTVVLTVDPSDNSLGSLRVDATVPASGTLTLTHGTFVESGTDTLAGVRTGVDYPIVGVPPAADGAPYRIGAASVGGFTGGRIWPDRIRVLDYGGGFQRMIVGVGQVPSSFPVRGEDQHERTTTFQPVLTSRTAMVSPDGTLSDTLAFATAPDENRVNNPWPRRDGGYHPVSFTVTAYAAGGSAPAETPDVPEDAQPVGAAAVLAAGPGTSQTVVIPGTHAQGRYTFVASYDEAGTPPETRALLPADYAWSHAYGMASETTTVPMRVTLSSKILSDSIGPGGRGDDTVSVDTDGPWLSDADGRPIEIIALGAYIHLPPSLGTPVPTDALPDGAEIRGIVKAVFTSAGTQQTTSLEVLSGEISAPEVGDGSMTWQWSVPAEAQSSPELVIPITERLGLPEQTQRIALPTVTTKAQTGVPWGGSATDTALVTGPLPGRGTVAVRWEAFRAPDGATDLTTVCTADNRLPLDGTPVTVTASPGEYASPAVGDVRFPVVWQEIVTWIPTSGAPVDFHRGECGIADEVSTPLPPVASPPPVSAQLAATGGSAPVAALCFAAGLGLTGVLALLLARARRRRRAGRTPVAR</sequence>
<keyword evidence="1" id="KW-1133">Transmembrane helix</keyword>
<dbReference type="Proteomes" id="UP001500731">
    <property type="component" value="Unassembled WGS sequence"/>
</dbReference>
<proteinExistence type="predicted"/>
<evidence type="ECO:0000313" key="3">
    <source>
        <dbReference type="Proteomes" id="UP001500731"/>
    </source>
</evidence>
<gene>
    <name evidence="2" type="ORF">GCM10023171_34510</name>
</gene>
<reference evidence="3" key="1">
    <citation type="journal article" date="2019" name="Int. J. Syst. Evol. Microbiol.">
        <title>The Global Catalogue of Microorganisms (GCM) 10K type strain sequencing project: providing services to taxonomists for standard genome sequencing and annotation.</title>
        <authorList>
            <consortium name="The Broad Institute Genomics Platform"/>
            <consortium name="The Broad Institute Genome Sequencing Center for Infectious Disease"/>
            <person name="Wu L."/>
            <person name="Ma J."/>
        </authorList>
    </citation>
    <scope>NUCLEOTIDE SEQUENCE [LARGE SCALE GENOMIC DNA]</scope>
    <source>
        <strain evidence="3">JCM 17839</strain>
    </source>
</reference>
<keyword evidence="1" id="KW-0812">Transmembrane</keyword>
<protein>
    <recommendedName>
        <fullName evidence="4">LPXTG-motif cell wall anchor domain-containing protein</fullName>
    </recommendedName>
</protein>
<organism evidence="2 3">
    <name type="scientific">Microbacterium panaciterrae</name>
    <dbReference type="NCBI Taxonomy" id="985759"/>
    <lineage>
        <taxon>Bacteria</taxon>
        <taxon>Bacillati</taxon>
        <taxon>Actinomycetota</taxon>
        <taxon>Actinomycetes</taxon>
        <taxon>Micrococcales</taxon>
        <taxon>Microbacteriaceae</taxon>
        <taxon>Microbacterium</taxon>
    </lineage>
</organism>